<evidence type="ECO:0000313" key="5">
    <source>
        <dbReference type="Proteomes" id="UP001054821"/>
    </source>
</evidence>
<accession>A0AAD4WUD4</accession>
<feature type="domain" description="Disease resistance protein winged helix" evidence="3">
    <location>
        <begin position="96"/>
        <end position="153"/>
    </location>
</feature>
<name>A0AAD4WUD4_PRUDU</name>
<evidence type="ECO:0000259" key="3">
    <source>
        <dbReference type="Pfam" id="PF23559"/>
    </source>
</evidence>
<dbReference type="PANTHER" id="PTHR36766">
    <property type="entry name" value="PLANT BROAD-SPECTRUM MILDEW RESISTANCE PROTEIN RPW8"/>
    <property type="match status" value="1"/>
</dbReference>
<keyword evidence="5" id="KW-1185">Reference proteome</keyword>
<evidence type="ECO:0000256" key="2">
    <source>
        <dbReference type="ARBA" id="ARBA00022821"/>
    </source>
</evidence>
<keyword evidence="1" id="KW-0677">Repeat</keyword>
<organism evidence="4 5">
    <name type="scientific">Prunus dulcis</name>
    <name type="common">Almond</name>
    <name type="synonym">Amygdalus dulcis</name>
    <dbReference type="NCBI Taxonomy" id="3755"/>
    <lineage>
        <taxon>Eukaryota</taxon>
        <taxon>Viridiplantae</taxon>
        <taxon>Streptophyta</taxon>
        <taxon>Embryophyta</taxon>
        <taxon>Tracheophyta</taxon>
        <taxon>Spermatophyta</taxon>
        <taxon>Magnoliopsida</taxon>
        <taxon>eudicotyledons</taxon>
        <taxon>Gunneridae</taxon>
        <taxon>Pentapetalae</taxon>
        <taxon>rosids</taxon>
        <taxon>fabids</taxon>
        <taxon>Rosales</taxon>
        <taxon>Rosaceae</taxon>
        <taxon>Amygdaloideae</taxon>
        <taxon>Amygdaleae</taxon>
        <taxon>Prunus</taxon>
    </lineage>
</organism>
<sequence>MQDCKDGKRMWEVHQKRDGEGGEGKGAFSGRATTGYETSPIDLVYVVYDIDLLDLCLFWTSAQVIVLQGDGSAPLTNDEGTIARGIAKKCVAVPLVAKGLLHLFTSEDNLDMEDIGDKYFRILSKNSFFQDVTKDDHDIITECKMHHLFHDLAKHISQSMSKDFNQTPHMAEIPTSVLLAKKCGHELHSVFVKDEVLVNALLSFKGLRVLKLYEGACFSARSDVKKQPEPVTHALTSLLKLPVKYCRSLKSVPTLLWLCIPSSTGNRGLSWDKSIDWPRILYLAPFTAYLWL</sequence>
<dbReference type="EMBL" id="JAJFAZ020000001">
    <property type="protein sequence ID" value="KAI5348979.1"/>
    <property type="molecule type" value="Genomic_DNA"/>
</dbReference>
<dbReference type="Pfam" id="PF23559">
    <property type="entry name" value="WHD_DRP"/>
    <property type="match status" value="1"/>
</dbReference>
<reference evidence="4 5" key="1">
    <citation type="journal article" date="2022" name="G3 (Bethesda)">
        <title>Whole-genome sequence and methylome profiling of the almond [Prunus dulcis (Mill.) D.A. Webb] cultivar 'Nonpareil'.</title>
        <authorList>
            <person name="D'Amico-Willman K.M."/>
            <person name="Ouma W.Z."/>
            <person name="Meulia T."/>
            <person name="Sideli G.M."/>
            <person name="Gradziel T.M."/>
            <person name="Fresnedo-Ramirez J."/>
        </authorList>
    </citation>
    <scope>NUCLEOTIDE SEQUENCE [LARGE SCALE GENOMIC DNA]</scope>
    <source>
        <strain evidence="4">Clone GOH B32 T37-40</strain>
    </source>
</reference>
<keyword evidence="2" id="KW-0611">Plant defense</keyword>
<evidence type="ECO:0000256" key="1">
    <source>
        <dbReference type="ARBA" id="ARBA00022737"/>
    </source>
</evidence>
<dbReference type="Proteomes" id="UP001054821">
    <property type="component" value="Chromosome 1"/>
</dbReference>
<dbReference type="PANTHER" id="PTHR36766:SF70">
    <property type="entry name" value="DISEASE RESISTANCE PROTEIN RGA4"/>
    <property type="match status" value="1"/>
</dbReference>
<dbReference type="GO" id="GO:0006952">
    <property type="term" value="P:defense response"/>
    <property type="evidence" value="ECO:0007669"/>
    <property type="project" value="UniProtKB-KW"/>
</dbReference>
<gene>
    <name evidence="4" type="ORF">L3X38_001866</name>
</gene>
<evidence type="ECO:0000313" key="4">
    <source>
        <dbReference type="EMBL" id="KAI5348979.1"/>
    </source>
</evidence>
<dbReference type="AlphaFoldDB" id="A0AAD4WUD4"/>
<dbReference type="InterPro" id="IPR058922">
    <property type="entry name" value="WHD_DRP"/>
</dbReference>
<protein>
    <recommendedName>
        <fullName evidence="3">Disease resistance protein winged helix domain-containing protein</fullName>
    </recommendedName>
</protein>
<proteinExistence type="predicted"/>
<comment type="caution">
    <text evidence="4">The sequence shown here is derived from an EMBL/GenBank/DDBJ whole genome shotgun (WGS) entry which is preliminary data.</text>
</comment>